<keyword evidence="3" id="KW-1185">Reference proteome</keyword>
<dbReference type="Gene3D" id="1.25.40.10">
    <property type="entry name" value="Tetratricopeptide repeat domain"/>
    <property type="match status" value="2"/>
</dbReference>
<dbReference type="PANTHER" id="PTHR47938:SF35">
    <property type="entry name" value="PENTATRICOPEPTIDE REPEAT-CONTAINING PROTEIN 4, MITOCHONDRIAL-RELATED"/>
    <property type="match status" value="1"/>
</dbReference>
<dbReference type="InterPro" id="IPR002885">
    <property type="entry name" value="PPR_rpt"/>
</dbReference>
<evidence type="ECO:0000256" key="1">
    <source>
        <dbReference type="SAM" id="Coils"/>
    </source>
</evidence>
<sequence>MARDDADVRMADPLSRMEDALGLRDVERAWRLYLSMQARVPVSYRIELARLLKHAAIDSGPAVQQRNAARLWQMLREWPSPGIVPSMTEEERRMETKRVMQARRGCVHAYLSIISTCEVDKAEQLVEDMLLSRSMPRDAMHHVAADDDADGCGPTMLTLQKLMRLQSMQGRPDLCQAWMRRFQQEHGIRADSICWHWLVNAWMQANQPRNAVTLAIRHMPSEGVKVFQQTWLMLLRGLHFGLTIEERAQRIPHRDDLDRKQAAHVLLDHLDRICGGQETRRHHYTLHAHAPEQAATVALADATTSTPPDDRWRLFVSEYPLNESVLATAMALALLVGEMSLARRFRHRANMTAARHMFQADPAAAAHAISTIVLRKEVHYWCHMGNYKAAERALDRLPLERRYQRKLVTAIMKAARRAGQPADAVRLFETARRSGLARMDAHAWTCLIAAHADQMDLAAAQKAFRDMWTSGIKAGVVGYTALLVAYGKCGELANAERILQAMQAEETATLATLGLDEQQQPSMAEKAPRPNAITRCALADAFAKCNEIERTIEILLQNRDRLSEHDDGVAHDPHAPRRQQVSSTFSLNTIMSALNRAGRPHDVLRLWWAAFEGGASSYDQPLHHGNQQRHVGGSDRSIVITSLPADAAHCKTWNFGSLAITLDTCAWHNLGQEGEQVWREATRDLLARQGWDASPLRSKDGRRICLTRHCWYSYIGLLGRTHRARDIPHALVTMMENGRWPNKPLLLHACAFLAAAQENEAIEYIREEMHRRSKRLNGPLHLILPTDEEIAAYLGNRQ</sequence>
<proteinExistence type="predicted"/>
<dbReference type="Proteomes" id="UP000278143">
    <property type="component" value="Unassembled WGS sequence"/>
</dbReference>
<dbReference type="GO" id="GO:0003729">
    <property type="term" value="F:mRNA binding"/>
    <property type="evidence" value="ECO:0007669"/>
    <property type="project" value="TreeGrafter"/>
</dbReference>
<name>A0A4P9YZG0_9FUNG</name>
<dbReference type="AlphaFoldDB" id="A0A4P9YZG0"/>
<keyword evidence="1" id="KW-0175">Coiled coil</keyword>
<evidence type="ECO:0000313" key="3">
    <source>
        <dbReference type="Proteomes" id="UP000278143"/>
    </source>
</evidence>
<reference evidence="3" key="1">
    <citation type="journal article" date="2018" name="Nat. Microbiol.">
        <title>Leveraging single-cell genomics to expand the fungal tree of life.</title>
        <authorList>
            <person name="Ahrendt S.R."/>
            <person name="Quandt C.A."/>
            <person name="Ciobanu D."/>
            <person name="Clum A."/>
            <person name="Salamov A."/>
            <person name="Andreopoulos B."/>
            <person name="Cheng J.F."/>
            <person name="Woyke T."/>
            <person name="Pelin A."/>
            <person name="Henrissat B."/>
            <person name="Reynolds N.K."/>
            <person name="Benny G.L."/>
            <person name="Smith M.E."/>
            <person name="James T.Y."/>
            <person name="Grigoriev I.V."/>
        </authorList>
    </citation>
    <scope>NUCLEOTIDE SEQUENCE [LARGE SCALE GENOMIC DNA]</scope>
    <source>
        <strain evidence="3">Benny S71-1</strain>
    </source>
</reference>
<organism evidence="2 3">
    <name type="scientific">Syncephalis pseudoplumigaleata</name>
    <dbReference type="NCBI Taxonomy" id="1712513"/>
    <lineage>
        <taxon>Eukaryota</taxon>
        <taxon>Fungi</taxon>
        <taxon>Fungi incertae sedis</taxon>
        <taxon>Zoopagomycota</taxon>
        <taxon>Zoopagomycotina</taxon>
        <taxon>Zoopagomycetes</taxon>
        <taxon>Zoopagales</taxon>
        <taxon>Piptocephalidaceae</taxon>
        <taxon>Syncephalis</taxon>
    </lineage>
</organism>
<dbReference type="InterPro" id="IPR011990">
    <property type="entry name" value="TPR-like_helical_dom_sf"/>
</dbReference>
<evidence type="ECO:0000313" key="2">
    <source>
        <dbReference type="EMBL" id="RKP25484.1"/>
    </source>
</evidence>
<dbReference type="Pfam" id="PF13812">
    <property type="entry name" value="PPR_3"/>
    <property type="match status" value="1"/>
</dbReference>
<accession>A0A4P9YZG0</accession>
<dbReference type="PANTHER" id="PTHR47938">
    <property type="entry name" value="RESPIRATORY COMPLEX I CHAPERONE (CIA84), PUTATIVE (AFU_ORTHOLOGUE AFUA_2G06020)-RELATED"/>
    <property type="match status" value="1"/>
</dbReference>
<evidence type="ECO:0008006" key="4">
    <source>
        <dbReference type="Google" id="ProtNLM"/>
    </source>
</evidence>
<protein>
    <recommendedName>
        <fullName evidence="4">Pentacotripeptide-repeat region of PRORP domain-containing protein</fullName>
    </recommendedName>
</protein>
<dbReference type="EMBL" id="KZ989731">
    <property type="protein sequence ID" value="RKP25484.1"/>
    <property type="molecule type" value="Genomic_DNA"/>
</dbReference>
<feature type="coiled-coil region" evidence="1">
    <location>
        <begin position="538"/>
        <end position="565"/>
    </location>
</feature>
<gene>
    <name evidence="2" type="ORF">SYNPS1DRAFT_28787</name>
</gene>
<dbReference type="OrthoDB" id="185373at2759"/>